<dbReference type="InterPro" id="IPR026960">
    <property type="entry name" value="RVT-Znf"/>
</dbReference>
<accession>A0AAV6W3H7</accession>
<comment type="caution">
    <text evidence="2">The sequence shown here is derived from an EMBL/GenBank/DDBJ whole genome shotgun (WGS) entry which is preliminary data.</text>
</comment>
<reference evidence="2" key="1">
    <citation type="submission" date="2019-10" db="EMBL/GenBank/DDBJ databases">
        <authorList>
            <person name="Zhang R."/>
            <person name="Pan Y."/>
            <person name="Wang J."/>
            <person name="Ma R."/>
            <person name="Yu S."/>
        </authorList>
    </citation>
    <scope>NUCLEOTIDE SEQUENCE</scope>
    <source>
        <strain evidence="2">LA-IB0</strain>
        <tissue evidence="2">Leaf</tissue>
    </source>
</reference>
<dbReference type="Proteomes" id="UP000826271">
    <property type="component" value="Unassembled WGS sequence"/>
</dbReference>
<feature type="domain" description="Reverse transcriptase zinc-binding" evidence="1">
    <location>
        <begin position="58"/>
        <end position="139"/>
    </location>
</feature>
<evidence type="ECO:0000259" key="1">
    <source>
        <dbReference type="Pfam" id="PF13966"/>
    </source>
</evidence>
<dbReference type="AlphaFoldDB" id="A0AAV6W3H7"/>
<organism evidence="2 3">
    <name type="scientific">Buddleja alternifolia</name>
    <dbReference type="NCBI Taxonomy" id="168488"/>
    <lineage>
        <taxon>Eukaryota</taxon>
        <taxon>Viridiplantae</taxon>
        <taxon>Streptophyta</taxon>
        <taxon>Embryophyta</taxon>
        <taxon>Tracheophyta</taxon>
        <taxon>Spermatophyta</taxon>
        <taxon>Magnoliopsida</taxon>
        <taxon>eudicotyledons</taxon>
        <taxon>Gunneridae</taxon>
        <taxon>Pentapetalae</taxon>
        <taxon>asterids</taxon>
        <taxon>lamiids</taxon>
        <taxon>Lamiales</taxon>
        <taxon>Scrophulariaceae</taxon>
        <taxon>Buddlejeae</taxon>
        <taxon>Buddleja</taxon>
    </lineage>
</organism>
<proteinExistence type="predicted"/>
<gene>
    <name evidence="2" type="ORF">BUALT_Bualt18G0054800</name>
</gene>
<name>A0AAV6W3H7_9LAMI</name>
<keyword evidence="3" id="KW-1185">Reference proteome</keyword>
<sequence>MDGSGKPIDLRSWKQIPKFRVLIHSSVLYHVDITEVLPNIHAYRDDSIAWKLTKNGLFSTKSVSELLRLRGTPKEWSNLLRGPGKISEHGFILWLAIRGKLSTKDKSWIGISNTSCMLYDTSVIESHDHLFFECLYSSQCISSLRQQVKFQWLNIPWQQGERNVRLFTVKVTNSRIMALHALDIVRTRIISLRLKE</sequence>
<protein>
    <recommendedName>
        <fullName evidence="1">Reverse transcriptase zinc-binding domain-containing protein</fullName>
    </recommendedName>
</protein>
<evidence type="ECO:0000313" key="3">
    <source>
        <dbReference type="Proteomes" id="UP000826271"/>
    </source>
</evidence>
<evidence type="ECO:0000313" key="2">
    <source>
        <dbReference type="EMBL" id="KAG8364978.1"/>
    </source>
</evidence>
<dbReference type="Pfam" id="PF13966">
    <property type="entry name" value="zf-RVT"/>
    <property type="match status" value="1"/>
</dbReference>
<dbReference type="EMBL" id="WHWC01000018">
    <property type="protein sequence ID" value="KAG8364978.1"/>
    <property type="molecule type" value="Genomic_DNA"/>
</dbReference>